<keyword evidence="6" id="KW-1185">Reference proteome</keyword>
<dbReference type="Gene3D" id="1.10.30.10">
    <property type="entry name" value="High mobility group box domain"/>
    <property type="match status" value="2"/>
</dbReference>
<dbReference type="PANTHER" id="PTHR48112:SF22">
    <property type="entry name" value="MITOCHONDRIAL TRANSCRIPTION FACTOR A, ISOFORM B"/>
    <property type="match status" value="1"/>
</dbReference>
<dbReference type="Pfam" id="PF00505">
    <property type="entry name" value="HMG_box"/>
    <property type="match status" value="2"/>
</dbReference>
<keyword evidence="2" id="KW-0539">Nucleus</keyword>
<name>A0ABN9QBE0_9DINO</name>
<comment type="caution">
    <text evidence="5">The sequence shown here is derived from an EMBL/GenBank/DDBJ whole genome shotgun (WGS) entry which is preliminary data.</text>
</comment>
<feature type="domain" description="HMG box" evidence="4">
    <location>
        <begin position="227"/>
        <end position="291"/>
    </location>
</feature>
<gene>
    <name evidence="5" type="ORF">PCOR1329_LOCUS9783</name>
</gene>
<feature type="region of interest" description="Disordered" evidence="3">
    <location>
        <begin position="374"/>
        <end position="405"/>
    </location>
</feature>
<evidence type="ECO:0000256" key="3">
    <source>
        <dbReference type="SAM" id="MobiDB-lite"/>
    </source>
</evidence>
<dbReference type="PROSITE" id="PS50118">
    <property type="entry name" value="HMG_BOX_2"/>
    <property type="match status" value="2"/>
</dbReference>
<dbReference type="PANTHER" id="PTHR48112">
    <property type="entry name" value="HIGH MOBILITY GROUP PROTEIN DSP1"/>
    <property type="match status" value="1"/>
</dbReference>
<feature type="DNA-binding region" description="HMG box" evidence="2">
    <location>
        <begin position="147"/>
        <end position="212"/>
    </location>
</feature>
<dbReference type="InterPro" id="IPR050342">
    <property type="entry name" value="HMGB"/>
</dbReference>
<reference evidence="5" key="1">
    <citation type="submission" date="2023-10" db="EMBL/GenBank/DDBJ databases">
        <authorList>
            <person name="Chen Y."/>
            <person name="Shah S."/>
            <person name="Dougan E. K."/>
            <person name="Thang M."/>
            <person name="Chan C."/>
        </authorList>
    </citation>
    <scope>NUCLEOTIDE SEQUENCE [LARGE SCALE GENOMIC DNA]</scope>
</reference>
<feature type="DNA-binding region" description="HMG box" evidence="2">
    <location>
        <begin position="227"/>
        <end position="291"/>
    </location>
</feature>
<dbReference type="SUPFAM" id="SSF47095">
    <property type="entry name" value="HMG-box"/>
    <property type="match status" value="2"/>
</dbReference>
<feature type="domain" description="HMG box" evidence="4">
    <location>
        <begin position="147"/>
        <end position="212"/>
    </location>
</feature>
<dbReference type="InterPro" id="IPR009071">
    <property type="entry name" value="HMG_box_dom"/>
</dbReference>
<proteinExistence type="predicted"/>
<evidence type="ECO:0000256" key="1">
    <source>
        <dbReference type="ARBA" id="ARBA00023125"/>
    </source>
</evidence>
<evidence type="ECO:0000313" key="6">
    <source>
        <dbReference type="Proteomes" id="UP001189429"/>
    </source>
</evidence>
<keyword evidence="1 2" id="KW-0238">DNA-binding</keyword>
<evidence type="ECO:0000256" key="2">
    <source>
        <dbReference type="PROSITE-ProRule" id="PRU00267"/>
    </source>
</evidence>
<dbReference type="InterPro" id="IPR036910">
    <property type="entry name" value="HMG_box_dom_sf"/>
</dbReference>
<evidence type="ECO:0000313" key="5">
    <source>
        <dbReference type="EMBL" id="CAK0802186.1"/>
    </source>
</evidence>
<accession>A0ABN9QBE0</accession>
<evidence type="ECO:0000259" key="4">
    <source>
        <dbReference type="PROSITE" id="PS50118"/>
    </source>
</evidence>
<protein>
    <recommendedName>
        <fullName evidence="4">HMG box domain-containing protein</fullName>
    </recommendedName>
</protein>
<sequence length="405" mass="44137">MLSAPIFRWEMKSEVWACHPSLLRSSSGVDAGSSDDRRPQWLRLVGSGRQLAGAARPMASCAARAQMAARLGRRPGGVPSWRAQRGAVATAWAPPRAPAGLRGPLWHAAVGLPLPPAAPGPALRPDAAWLVACRALAAQRRVDPDKPKRPVSAYMRFLSDFRSQKSADLGGKDLLKAAGAEWKALPAERRKPYEAAYEKEAVAYRSAYDQYVSSGKKDAFKRDPDKPKRPLTGFLRFVAEKREQNKDVKATVLTKEASDSWKGMSEAQRKPYNEAYELDKARYAEKMKAYAASGKEEEWKAKVGIKTLSEKLEERKAAREAAALKRKAEVEKKKAAAQKKKDALKAKKAAAAEKKAAQKAAAADKKKAKAAKLKAKAAETQAKKKKAQAAKATKENKVASTAKAK</sequence>
<dbReference type="Proteomes" id="UP001189429">
    <property type="component" value="Unassembled WGS sequence"/>
</dbReference>
<dbReference type="SMART" id="SM00398">
    <property type="entry name" value="HMG"/>
    <property type="match status" value="2"/>
</dbReference>
<organism evidence="5 6">
    <name type="scientific">Prorocentrum cordatum</name>
    <dbReference type="NCBI Taxonomy" id="2364126"/>
    <lineage>
        <taxon>Eukaryota</taxon>
        <taxon>Sar</taxon>
        <taxon>Alveolata</taxon>
        <taxon>Dinophyceae</taxon>
        <taxon>Prorocentrales</taxon>
        <taxon>Prorocentraceae</taxon>
        <taxon>Prorocentrum</taxon>
    </lineage>
</organism>
<dbReference type="EMBL" id="CAUYUJ010002747">
    <property type="protein sequence ID" value="CAK0802186.1"/>
    <property type="molecule type" value="Genomic_DNA"/>
</dbReference>